<comment type="caution">
    <text evidence="10">The sequence shown here is derived from an EMBL/GenBank/DDBJ whole genome shotgun (WGS) entry which is preliminary data.</text>
</comment>
<dbReference type="STRING" id="1413211.U473_00790"/>
<proteinExistence type="inferred from homology"/>
<protein>
    <recommendedName>
        <fullName evidence="3 8">Histidinol-phosphatase</fullName>
        <shortName evidence="8">HolPase</shortName>
        <ecNumber evidence="3 8">3.1.3.15</ecNumber>
    </recommendedName>
</protein>
<dbReference type="Pfam" id="PF13263">
    <property type="entry name" value="PHP_C"/>
    <property type="match status" value="1"/>
</dbReference>
<dbReference type="PANTHER" id="PTHR21039:SF0">
    <property type="entry name" value="HISTIDINOL-PHOSPHATASE"/>
    <property type="match status" value="1"/>
</dbReference>
<evidence type="ECO:0000313" key="10">
    <source>
        <dbReference type="EMBL" id="KXG42742.1"/>
    </source>
</evidence>
<evidence type="ECO:0000256" key="1">
    <source>
        <dbReference type="ARBA" id="ARBA00004970"/>
    </source>
</evidence>
<dbReference type="GO" id="GO:0005737">
    <property type="term" value="C:cytoplasm"/>
    <property type="evidence" value="ECO:0007669"/>
    <property type="project" value="TreeGrafter"/>
</dbReference>
<evidence type="ECO:0000256" key="5">
    <source>
        <dbReference type="ARBA" id="ARBA00022801"/>
    </source>
</evidence>
<dbReference type="GO" id="GO:0000105">
    <property type="term" value="P:L-histidine biosynthetic process"/>
    <property type="evidence" value="ECO:0007669"/>
    <property type="project" value="UniProtKB-UniRule"/>
</dbReference>
<dbReference type="NCBIfam" id="TIGR01856">
    <property type="entry name" value="hisJ_fam"/>
    <property type="match status" value="1"/>
</dbReference>
<feature type="domain" description="PHP" evidence="9">
    <location>
        <begin position="4"/>
        <end position="200"/>
    </location>
</feature>
<evidence type="ECO:0000256" key="4">
    <source>
        <dbReference type="ARBA" id="ARBA00022605"/>
    </source>
</evidence>
<dbReference type="GO" id="GO:0004401">
    <property type="term" value="F:histidinol-phosphatase activity"/>
    <property type="evidence" value="ECO:0007669"/>
    <property type="project" value="UniProtKB-UniRule"/>
</dbReference>
<keyword evidence="6 8" id="KW-0368">Histidine biosynthesis</keyword>
<evidence type="ECO:0000259" key="9">
    <source>
        <dbReference type="Pfam" id="PF02811"/>
    </source>
</evidence>
<name>A0A135L197_9BACI</name>
<dbReference type="EC" id="3.1.3.15" evidence="3 8"/>
<evidence type="ECO:0000256" key="7">
    <source>
        <dbReference type="ARBA" id="ARBA00049158"/>
    </source>
</evidence>
<dbReference type="Gene3D" id="3.20.20.140">
    <property type="entry name" value="Metal-dependent hydrolases"/>
    <property type="match status" value="1"/>
</dbReference>
<reference evidence="10 11" key="1">
    <citation type="submission" date="2016-02" db="EMBL/GenBank/DDBJ databases">
        <title>Draft Genome for Tepidibacillus decaturensis nov. sp. Strain Z9, an Anaerobic, Moderately Thermophilic and Heterotrophic Bacterium from Deep Subsurface of the Illinois Basin, USA.</title>
        <authorList>
            <person name="Dong Y."/>
            <person name="Chang J.Y."/>
            <person name="Sanford R."/>
            <person name="Fouke B.W."/>
        </authorList>
    </citation>
    <scope>NUCLEOTIDE SEQUENCE [LARGE SCALE GENOMIC DNA]</scope>
    <source>
        <strain evidence="10 11">Z9</strain>
    </source>
</reference>
<dbReference type="CDD" id="cd12110">
    <property type="entry name" value="PHP_HisPPase_Hisj_like"/>
    <property type="match status" value="1"/>
</dbReference>
<dbReference type="NCBIfam" id="NF005596">
    <property type="entry name" value="PRK07328.1"/>
    <property type="match status" value="1"/>
</dbReference>
<keyword evidence="11" id="KW-1185">Reference proteome</keyword>
<evidence type="ECO:0000256" key="8">
    <source>
        <dbReference type="RuleBase" id="RU366003"/>
    </source>
</evidence>
<dbReference type="Proteomes" id="UP000070352">
    <property type="component" value="Unassembled WGS sequence"/>
</dbReference>
<dbReference type="InterPro" id="IPR004013">
    <property type="entry name" value="PHP_dom"/>
</dbReference>
<dbReference type="EMBL" id="LSKU01000001">
    <property type="protein sequence ID" value="KXG42742.1"/>
    <property type="molecule type" value="Genomic_DNA"/>
</dbReference>
<keyword evidence="5 8" id="KW-0378">Hydrolase</keyword>
<sequence length="272" mass="32092">MITDYHVHLETGPYTINWLMKYLEIANERGVTDLGFSEHGYRFKQSKAILFNPWIEERQTEDVDEYVSLILEAKKRGLPVKLGIELDYFPGKEKEIEQFLAPYPWDYVIGSVHWLDDWGFDLIEMREQWNQRAILEAYQEYFSRVELLLDTKQFDILGHVDVIKVFGYRPSEDEHETLYSLYDRVVEKIAQSGITVEMSTAGLRKPVQELYPATALMERLAKYNIPMIINSDAHRPEHVGADYDIGIKYLKEYGIDQISTFEKRKRKMVHLR</sequence>
<evidence type="ECO:0000256" key="3">
    <source>
        <dbReference type="ARBA" id="ARBA00013085"/>
    </source>
</evidence>
<dbReference type="PANTHER" id="PTHR21039">
    <property type="entry name" value="HISTIDINOL PHOSPHATASE-RELATED"/>
    <property type="match status" value="1"/>
</dbReference>
<dbReference type="AlphaFoldDB" id="A0A135L197"/>
<evidence type="ECO:0000256" key="2">
    <source>
        <dbReference type="ARBA" id="ARBA00009152"/>
    </source>
</evidence>
<evidence type="ECO:0000256" key="6">
    <source>
        <dbReference type="ARBA" id="ARBA00023102"/>
    </source>
</evidence>
<gene>
    <name evidence="10" type="ORF">U473_00790</name>
</gene>
<comment type="catalytic activity">
    <reaction evidence="7 8">
        <text>L-histidinol phosphate + H2O = L-histidinol + phosphate</text>
        <dbReference type="Rhea" id="RHEA:14465"/>
        <dbReference type="ChEBI" id="CHEBI:15377"/>
        <dbReference type="ChEBI" id="CHEBI:43474"/>
        <dbReference type="ChEBI" id="CHEBI:57699"/>
        <dbReference type="ChEBI" id="CHEBI:57980"/>
        <dbReference type="EC" id="3.1.3.15"/>
    </reaction>
</comment>
<dbReference type="SUPFAM" id="SSF89550">
    <property type="entry name" value="PHP domain-like"/>
    <property type="match status" value="1"/>
</dbReference>
<dbReference type="RefSeq" id="WP_068722484.1">
    <property type="nucleotide sequence ID" value="NZ_LSKU01000001.1"/>
</dbReference>
<accession>A0A135L197</accession>
<keyword evidence="4 8" id="KW-0028">Amino-acid biosynthesis</keyword>
<dbReference type="Pfam" id="PF02811">
    <property type="entry name" value="PHP"/>
    <property type="match status" value="1"/>
</dbReference>
<dbReference type="InterPro" id="IPR010140">
    <property type="entry name" value="Histidinol_P_phosphatase_HisJ"/>
</dbReference>
<dbReference type="InterPro" id="IPR016195">
    <property type="entry name" value="Pol/histidinol_Pase-like"/>
</dbReference>
<comment type="pathway">
    <text evidence="1 8">Amino-acid biosynthesis; L-histidine biosynthesis; L-histidine from 5-phospho-alpha-D-ribose 1-diphosphate: step 8/9.</text>
</comment>
<dbReference type="UniPathway" id="UPA00031">
    <property type="reaction ID" value="UER00013"/>
</dbReference>
<evidence type="ECO:0000313" key="11">
    <source>
        <dbReference type="Proteomes" id="UP000070352"/>
    </source>
</evidence>
<dbReference type="OrthoDB" id="9775255at2"/>
<organism evidence="10 11">
    <name type="scientific">Tepidibacillus decaturensis</name>
    <dbReference type="NCBI Taxonomy" id="1413211"/>
    <lineage>
        <taxon>Bacteria</taxon>
        <taxon>Bacillati</taxon>
        <taxon>Bacillota</taxon>
        <taxon>Bacilli</taxon>
        <taxon>Bacillales</taxon>
        <taxon>Bacillaceae</taxon>
        <taxon>Tepidibacillus</taxon>
    </lineage>
</organism>
<comment type="similarity">
    <text evidence="2 8">Belongs to the PHP hydrolase family. HisK subfamily.</text>
</comment>